<gene>
    <name evidence="2" type="ORF">LC_TR2678_c3_g1_i1_g.10186</name>
</gene>
<accession>A0A1J3EPT3</accession>
<proteinExistence type="predicted"/>
<name>A0A1J3EPT3_NOCCA</name>
<evidence type="ECO:0000313" key="2">
    <source>
        <dbReference type="EMBL" id="JAU34043.1"/>
    </source>
</evidence>
<evidence type="ECO:0000256" key="1">
    <source>
        <dbReference type="SAM" id="MobiDB-lite"/>
    </source>
</evidence>
<dbReference type="AlphaFoldDB" id="A0A1J3EPT3"/>
<protein>
    <submittedName>
        <fullName evidence="2">Protein SUPPRESSOR OF npr1-1, CONSTITUTIVE 1</fullName>
    </submittedName>
</protein>
<reference evidence="2" key="1">
    <citation type="submission" date="2016-07" db="EMBL/GenBank/DDBJ databases">
        <title>De novo transcriptome assembly of four accessions of the metal hyperaccumulator plant Noccaea caerulescens.</title>
        <authorList>
            <person name="Blande D."/>
            <person name="Halimaa P."/>
            <person name="Tervahauta A.I."/>
            <person name="Aarts M.G."/>
            <person name="Karenlampi S.O."/>
        </authorList>
    </citation>
    <scope>NUCLEOTIDE SEQUENCE</scope>
</reference>
<dbReference type="EMBL" id="GEVK01018789">
    <property type="protein sequence ID" value="JAU34043.1"/>
    <property type="molecule type" value="Transcribed_RNA"/>
</dbReference>
<organism evidence="2">
    <name type="scientific">Noccaea caerulescens</name>
    <name type="common">Alpine penny-cress</name>
    <name type="synonym">Thlaspi caerulescens</name>
    <dbReference type="NCBI Taxonomy" id="107243"/>
    <lineage>
        <taxon>Eukaryota</taxon>
        <taxon>Viridiplantae</taxon>
        <taxon>Streptophyta</taxon>
        <taxon>Embryophyta</taxon>
        <taxon>Tracheophyta</taxon>
        <taxon>Spermatophyta</taxon>
        <taxon>Magnoliopsida</taxon>
        <taxon>eudicotyledons</taxon>
        <taxon>Gunneridae</taxon>
        <taxon>Pentapetalae</taxon>
        <taxon>rosids</taxon>
        <taxon>malvids</taxon>
        <taxon>Brassicales</taxon>
        <taxon>Brassicaceae</taxon>
        <taxon>Coluteocarpeae</taxon>
        <taxon>Noccaea</taxon>
    </lineage>
</organism>
<sequence>MKGCKKLRVIPTDINLASLEKVDMSYCSRLRIFPHLFSTKIKHVPASVAGRLSRDTKIILNYGHNHITKTPYWLMMEEGESSSSKRKAQSEGAAEVSKDSSVVQRSKKPRSLRVFAGTFGFKLTSRTEKT</sequence>
<feature type="region of interest" description="Disordered" evidence="1">
    <location>
        <begin position="78"/>
        <end position="108"/>
    </location>
</feature>